<dbReference type="InterPro" id="IPR040775">
    <property type="entry name" value="Tail_spike_N"/>
</dbReference>
<reference evidence="3" key="1">
    <citation type="submission" date="2020-07" db="EMBL/GenBank/DDBJ databases">
        <title>Hypervirulent multi-drug resistant Proteus mirabilis strain with mosaic plasmid.</title>
        <authorList>
            <person name="Shelenkov A."/>
            <person name="Mikhaylova Y.V."/>
            <person name="Yanushevich Y.G."/>
            <person name="Petrova L."/>
            <person name="Fomina V."/>
            <person name="Zamyatin M."/>
            <person name="Shagin D."/>
        </authorList>
    </citation>
    <scope>NUCLEOTIDE SEQUENCE</scope>
    <source>
        <strain evidence="3">CriePir89</strain>
    </source>
</reference>
<evidence type="ECO:0000259" key="2">
    <source>
        <dbReference type="Pfam" id="PF18668"/>
    </source>
</evidence>
<accession>A0A7D6ADN7</accession>
<gene>
    <name evidence="3" type="ORF">HZ283_11195</name>
</gene>
<evidence type="ECO:0000313" key="3">
    <source>
        <dbReference type="EMBL" id="QLJ21262.1"/>
    </source>
</evidence>
<protein>
    <recommendedName>
        <fullName evidence="2">Tail spike TSP1/Gp66 N-terminal domain-containing protein</fullName>
    </recommendedName>
</protein>
<sequence length="617" mass="68149">MLIQKALGTFSLSLRKPTYLSNYYDAKGNHIANLAPPKLGTDAANKDYVDNSIKDIDSKTLRVKDKPIPALPSAEQRRNKQLGFDNEGYPQLLDPAETGSLGYVLVDSFEKGAEITTRYQALHFENNGEYYRWDGELPKIVVSGSTPDSSGGTGAGKWISVGDSTLRSQRIFLNKNNKLSLSDYPSVLDFDFIYPNDETKDSTQGFLNALNDDSITDIWVPKGLYRVDEKIVTQAGKRIRFAKGARLIRLSKYSDNTDPVFILRGSYSESYGGEFITENDHPHGVVRLGHQDSNDNKNALWWRFENPFIKGVQREGNIGIDITNAQVNIGTSSANYFGYVSNPIIHGSDEGIVLNEIANAHTIISPQLYRCVTSGISYYGAYANHVIGGFLHQSQNGVIGINLRNKRIESAHHSSNNQVDGFGIEPGGSLSKAIYIDSECTRNRINVMGNVAGGVVILNKKNDYNTLFANSTNEQNVNNLHIKDKVRSINTQTEFNKKTNITENTSIDFFKITLPSNGSGYLINCNLTARNPSIDNVYPAMAVISAMNRSQLKAAYVREEKPTGRCGEVYYRVDGNVLIIGGKSYNNGTSTVFINFSMSITIESSEDGMSGVMVSKM</sequence>
<dbReference type="EMBL" id="CP059056">
    <property type="protein sequence ID" value="QLJ21262.1"/>
    <property type="molecule type" value="Genomic_DNA"/>
</dbReference>
<dbReference type="AlphaFoldDB" id="A0A7D6ADN7"/>
<organism evidence="3">
    <name type="scientific">Proteus mirabilis</name>
    <dbReference type="NCBI Taxonomy" id="584"/>
    <lineage>
        <taxon>Bacteria</taxon>
        <taxon>Pseudomonadati</taxon>
        <taxon>Pseudomonadota</taxon>
        <taxon>Gammaproteobacteria</taxon>
        <taxon>Enterobacterales</taxon>
        <taxon>Morganellaceae</taxon>
        <taxon>Proteus</taxon>
    </lineage>
</organism>
<name>A0A7D6ADN7_PROMI</name>
<feature type="domain" description="Tail spike TSP1/Gp66 N-terminal" evidence="2">
    <location>
        <begin position="106"/>
        <end position="163"/>
    </location>
</feature>
<dbReference type="Pfam" id="PF18668">
    <property type="entry name" value="Tail_spike_N"/>
    <property type="match status" value="1"/>
</dbReference>
<dbReference type="Gene3D" id="2.10.10.80">
    <property type="match status" value="1"/>
</dbReference>
<proteinExistence type="predicted"/>
<evidence type="ECO:0000256" key="1">
    <source>
        <dbReference type="SAM" id="MobiDB-lite"/>
    </source>
</evidence>
<feature type="region of interest" description="Disordered" evidence="1">
    <location>
        <begin position="68"/>
        <end position="89"/>
    </location>
</feature>